<comment type="caution">
    <text evidence="6">The sequence shown here is derived from an EMBL/GenBank/DDBJ whole genome shotgun (WGS) entry which is preliminary data.</text>
</comment>
<dbReference type="GO" id="GO:0015833">
    <property type="term" value="P:peptide transport"/>
    <property type="evidence" value="ECO:0007669"/>
    <property type="project" value="TreeGrafter"/>
</dbReference>
<evidence type="ECO:0000313" key="6">
    <source>
        <dbReference type="EMBL" id="NNH23533.1"/>
    </source>
</evidence>
<dbReference type="Pfam" id="PF00496">
    <property type="entry name" value="SBP_bac_5"/>
    <property type="match status" value="1"/>
</dbReference>
<dbReference type="RefSeq" id="WP_171203344.1">
    <property type="nucleotide sequence ID" value="NZ_BAAANP010000004.1"/>
</dbReference>
<dbReference type="InterPro" id="IPR000914">
    <property type="entry name" value="SBP_5_dom"/>
</dbReference>
<proteinExistence type="inferred from homology"/>
<dbReference type="GO" id="GO:1904680">
    <property type="term" value="F:peptide transmembrane transporter activity"/>
    <property type="evidence" value="ECO:0007669"/>
    <property type="project" value="TreeGrafter"/>
</dbReference>
<dbReference type="PROSITE" id="PS51257">
    <property type="entry name" value="PROKAR_LIPOPROTEIN"/>
    <property type="match status" value="1"/>
</dbReference>
<dbReference type="GO" id="GO:0043190">
    <property type="term" value="C:ATP-binding cassette (ABC) transporter complex"/>
    <property type="evidence" value="ECO:0007669"/>
    <property type="project" value="InterPro"/>
</dbReference>
<evidence type="ECO:0000256" key="1">
    <source>
        <dbReference type="ARBA" id="ARBA00005695"/>
    </source>
</evidence>
<dbReference type="InterPro" id="IPR039424">
    <property type="entry name" value="SBP_5"/>
</dbReference>
<comment type="similarity">
    <text evidence="1">Belongs to the bacterial solute-binding protein 5 family.</text>
</comment>
<dbReference type="InterPro" id="IPR030678">
    <property type="entry name" value="Peptide/Ni-bd"/>
</dbReference>
<evidence type="ECO:0000256" key="2">
    <source>
        <dbReference type="ARBA" id="ARBA00022448"/>
    </source>
</evidence>
<name>A0A849BQ84_9ACTN</name>
<dbReference type="Gene3D" id="3.10.105.10">
    <property type="entry name" value="Dipeptide-binding Protein, Domain 3"/>
    <property type="match status" value="1"/>
</dbReference>
<feature type="chain" id="PRO_5038690095" evidence="4">
    <location>
        <begin position="23"/>
        <end position="557"/>
    </location>
</feature>
<feature type="domain" description="Solute-binding protein family 5" evidence="5">
    <location>
        <begin position="88"/>
        <end position="480"/>
    </location>
</feature>
<reference evidence="6 7" key="1">
    <citation type="submission" date="2020-05" db="EMBL/GenBank/DDBJ databases">
        <title>MicrobeNet Type strains.</title>
        <authorList>
            <person name="Nicholson A.C."/>
        </authorList>
    </citation>
    <scope>NUCLEOTIDE SEQUENCE [LARGE SCALE GENOMIC DNA]</scope>
    <source>
        <strain evidence="6 7">JCM 14547</strain>
    </source>
</reference>
<gene>
    <name evidence="6" type="ORF">HLB09_10605</name>
</gene>
<dbReference type="Gene3D" id="3.90.76.10">
    <property type="entry name" value="Dipeptide-binding Protein, Domain 1"/>
    <property type="match status" value="1"/>
</dbReference>
<evidence type="ECO:0000313" key="7">
    <source>
        <dbReference type="Proteomes" id="UP000555552"/>
    </source>
</evidence>
<feature type="signal peptide" evidence="4">
    <location>
        <begin position="1"/>
        <end position="22"/>
    </location>
</feature>
<dbReference type="PANTHER" id="PTHR30290:SF9">
    <property type="entry name" value="OLIGOPEPTIDE-BINDING PROTEIN APPA"/>
    <property type="match status" value="1"/>
</dbReference>
<keyword evidence="2" id="KW-0813">Transport</keyword>
<dbReference type="CDD" id="cd08493">
    <property type="entry name" value="PBP2_DppA_like"/>
    <property type="match status" value="1"/>
</dbReference>
<accession>A0A849BQ84</accession>
<dbReference type="PIRSF" id="PIRSF002741">
    <property type="entry name" value="MppA"/>
    <property type="match status" value="1"/>
</dbReference>
<dbReference type="SUPFAM" id="SSF53850">
    <property type="entry name" value="Periplasmic binding protein-like II"/>
    <property type="match status" value="1"/>
</dbReference>
<sequence>MVRGIGGRAAALLAAGALLATAGCAESQRDDAGGEATGDGGGGGTFVFAASSDPVVLDPAFASDGETFRVARQMFEGLVGTEPGTPDPAPLLAESWETSDDGLTYTFDLRDDVTFHDGTTFDAEAVCANFDRWHGWTGLQQNENISYYYNSIFQGFAESEDPELVGGLYDSCEAQDEQTAVVTLTRPFAGFIASLSLPAFSMQSPTAMEEHDADNLEGTADDVRFSAYGTEHPTGTGPFQFGSWERGQSVTLEPYPDYWGDAAQVDEVIIQTIADGNARRQALEGGQVDGYDLVAPGDVAALEEAGFQIEERDPFNVLYLGMNQAVPELADPRVRQAIAHAIDKDAVISQSMPEGTTAATQFMPDIVTGYSDDVETYDYDQDRARELLAEAGQSDLTVDFVYPTGVSRPYMPSPEDTFVAIRSQLEAVGITVNPVALPWSPDYLDRIQGTEDHGLHLLGWTGDYNDPDNFVGVFFGTPKNEWGFDNPELFTALSDARGLATADEQGPAYEAINQQIMEFLPGVPLASPVPSLAFAEDVEGYETSPVQDEVWNGVTVS</sequence>
<organism evidence="6 7">
    <name type="scientific">Pseudokineococcus marinus</name>
    <dbReference type="NCBI Taxonomy" id="351215"/>
    <lineage>
        <taxon>Bacteria</taxon>
        <taxon>Bacillati</taxon>
        <taxon>Actinomycetota</taxon>
        <taxon>Actinomycetes</taxon>
        <taxon>Kineosporiales</taxon>
        <taxon>Kineosporiaceae</taxon>
        <taxon>Pseudokineococcus</taxon>
    </lineage>
</organism>
<evidence type="ECO:0000259" key="5">
    <source>
        <dbReference type="Pfam" id="PF00496"/>
    </source>
</evidence>
<dbReference type="EMBL" id="JABEMA010000156">
    <property type="protein sequence ID" value="NNH23533.1"/>
    <property type="molecule type" value="Genomic_DNA"/>
</dbReference>
<dbReference type="GO" id="GO:0042597">
    <property type="term" value="C:periplasmic space"/>
    <property type="evidence" value="ECO:0007669"/>
    <property type="project" value="UniProtKB-ARBA"/>
</dbReference>
<keyword evidence="3 4" id="KW-0732">Signal</keyword>
<dbReference type="AlphaFoldDB" id="A0A849BQ84"/>
<dbReference type="Gene3D" id="3.40.190.10">
    <property type="entry name" value="Periplasmic binding protein-like II"/>
    <property type="match status" value="1"/>
</dbReference>
<dbReference type="PANTHER" id="PTHR30290">
    <property type="entry name" value="PERIPLASMIC BINDING COMPONENT OF ABC TRANSPORTER"/>
    <property type="match status" value="1"/>
</dbReference>
<evidence type="ECO:0000256" key="3">
    <source>
        <dbReference type="ARBA" id="ARBA00022729"/>
    </source>
</evidence>
<evidence type="ECO:0000256" key="4">
    <source>
        <dbReference type="SAM" id="SignalP"/>
    </source>
</evidence>
<protein>
    <submittedName>
        <fullName evidence="6">ABC transporter substrate-binding protein</fullName>
    </submittedName>
</protein>
<dbReference type="Proteomes" id="UP000555552">
    <property type="component" value="Unassembled WGS sequence"/>
</dbReference>
<keyword evidence="7" id="KW-1185">Reference proteome</keyword>